<keyword evidence="2" id="KW-1185">Reference proteome</keyword>
<dbReference type="Proteomes" id="UP001165080">
    <property type="component" value="Unassembled WGS sequence"/>
</dbReference>
<organism evidence="1 2">
    <name type="scientific">Pleodorina starrii</name>
    <dbReference type="NCBI Taxonomy" id="330485"/>
    <lineage>
        <taxon>Eukaryota</taxon>
        <taxon>Viridiplantae</taxon>
        <taxon>Chlorophyta</taxon>
        <taxon>core chlorophytes</taxon>
        <taxon>Chlorophyceae</taxon>
        <taxon>CS clade</taxon>
        <taxon>Chlamydomonadales</taxon>
        <taxon>Volvocaceae</taxon>
        <taxon>Pleodorina</taxon>
    </lineage>
</organism>
<sequence length="228" mass="25049">MSRKAGPSRSAAAYGAPSGISREMESRLRIVHAGLERLLRQWGLPSLAADQAHSRGGSFFMQHGELKNLLTHLAYFDGYLVDADVLGDWRAVDDRLLNALLRAVAVASHLSLEEHGSAGDLEALEIRCLAMAFGSAILLISHESKPEASLRRRIADCVRKLVRMQTLQALSCRLCEVTLVAARFEWAQQPRQQALRRLADGACTRMHRVKQLRDLSGGAPGCGLVDRT</sequence>
<proteinExistence type="predicted"/>
<evidence type="ECO:0000313" key="1">
    <source>
        <dbReference type="EMBL" id="GLC60727.1"/>
    </source>
</evidence>
<dbReference type="EMBL" id="BRXU01000038">
    <property type="protein sequence ID" value="GLC60727.1"/>
    <property type="molecule type" value="Genomic_DNA"/>
</dbReference>
<evidence type="ECO:0000313" key="2">
    <source>
        <dbReference type="Proteomes" id="UP001165080"/>
    </source>
</evidence>
<protein>
    <submittedName>
        <fullName evidence="1">Uncharacterized protein</fullName>
    </submittedName>
</protein>
<reference evidence="1 2" key="1">
    <citation type="journal article" date="2023" name="Commun. Biol.">
        <title>Reorganization of the ancestral sex-determining regions during the evolution of trioecy in Pleodorina starrii.</title>
        <authorList>
            <person name="Takahashi K."/>
            <person name="Suzuki S."/>
            <person name="Kawai-Toyooka H."/>
            <person name="Yamamoto K."/>
            <person name="Hamaji T."/>
            <person name="Ootsuki R."/>
            <person name="Yamaguchi H."/>
            <person name="Kawachi M."/>
            <person name="Higashiyama T."/>
            <person name="Nozaki H."/>
        </authorList>
    </citation>
    <scope>NUCLEOTIDE SEQUENCE [LARGE SCALE GENOMIC DNA]</scope>
    <source>
        <strain evidence="1 2">NIES-4479</strain>
    </source>
</reference>
<name>A0A9W6BZJ5_9CHLO</name>
<accession>A0A9W6BZJ5</accession>
<dbReference type="AlphaFoldDB" id="A0A9W6BZJ5"/>
<gene>
    <name evidence="1" type="primary">PLESTBF000810</name>
    <name evidence="1" type="ORF">PLESTB_001664200</name>
</gene>
<comment type="caution">
    <text evidence="1">The sequence shown here is derived from an EMBL/GenBank/DDBJ whole genome shotgun (WGS) entry which is preliminary data.</text>
</comment>